<gene>
    <name evidence="2" type="ORF">CO173_00445</name>
</gene>
<protein>
    <submittedName>
        <fullName evidence="2">Uncharacterized protein</fullName>
    </submittedName>
</protein>
<proteinExistence type="predicted"/>
<feature type="chain" id="PRO_5014967398" evidence="1">
    <location>
        <begin position="18"/>
        <end position="165"/>
    </location>
</feature>
<comment type="caution">
    <text evidence="2">The sequence shown here is derived from an EMBL/GenBank/DDBJ whole genome shotgun (WGS) entry which is preliminary data.</text>
</comment>
<evidence type="ECO:0000313" key="2">
    <source>
        <dbReference type="EMBL" id="PJA47030.1"/>
    </source>
</evidence>
<dbReference type="AlphaFoldDB" id="A0A2M7XGL1"/>
<dbReference type="Proteomes" id="UP000231263">
    <property type="component" value="Unassembled WGS sequence"/>
</dbReference>
<feature type="signal peptide" evidence="1">
    <location>
        <begin position="1"/>
        <end position="17"/>
    </location>
</feature>
<organism evidence="2 3">
    <name type="scientific">Candidatus Uhrbacteria bacterium CG_4_9_14_3_um_filter_41_35</name>
    <dbReference type="NCBI Taxonomy" id="1975034"/>
    <lineage>
        <taxon>Bacteria</taxon>
        <taxon>Candidatus Uhriibacteriota</taxon>
    </lineage>
</organism>
<sequence length="165" mass="18980">MYKTLLFWLLTAGPAMAEDDYSLVYQCEMLKMYGVFIRYHPVDDRYDWVDDFFEVAEGKALFVAARNGRMFVGWGKIESTIHDHVYRDSVNIVNGEIFFVSMDNGRNYLNLGDKSVAIGGTACNIEIETEQENLRISWVICGLSDQTRQTWVVETHPSIISAYPR</sequence>
<evidence type="ECO:0000313" key="3">
    <source>
        <dbReference type="Proteomes" id="UP000231263"/>
    </source>
</evidence>
<keyword evidence="1" id="KW-0732">Signal</keyword>
<reference evidence="3" key="1">
    <citation type="submission" date="2017-09" db="EMBL/GenBank/DDBJ databases">
        <title>Depth-based differentiation of microbial function through sediment-hosted aquifers and enrichment of novel symbionts in the deep terrestrial subsurface.</title>
        <authorList>
            <person name="Probst A.J."/>
            <person name="Ladd B."/>
            <person name="Jarett J.K."/>
            <person name="Geller-Mcgrath D.E."/>
            <person name="Sieber C.M.K."/>
            <person name="Emerson J.B."/>
            <person name="Anantharaman K."/>
            <person name="Thomas B.C."/>
            <person name="Malmstrom R."/>
            <person name="Stieglmeier M."/>
            <person name="Klingl A."/>
            <person name="Woyke T."/>
            <person name="Ryan C.M."/>
            <person name="Banfield J.F."/>
        </authorList>
    </citation>
    <scope>NUCLEOTIDE SEQUENCE [LARGE SCALE GENOMIC DNA]</scope>
</reference>
<accession>A0A2M7XGL1</accession>
<evidence type="ECO:0000256" key="1">
    <source>
        <dbReference type="SAM" id="SignalP"/>
    </source>
</evidence>
<name>A0A2M7XGL1_9BACT</name>
<dbReference type="EMBL" id="PFWT01000003">
    <property type="protein sequence ID" value="PJA47030.1"/>
    <property type="molecule type" value="Genomic_DNA"/>
</dbReference>